<organism evidence="2 3">
    <name type="scientific">Vreelandella vilamensis</name>
    <dbReference type="NCBI Taxonomy" id="531309"/>
    <lineage>
        <taxon>Bacteria</taxon>
        <taxon>Pseudomonadati</taxon>
        <taxon>Pseudomonadota</taxon>
        <taxon>Gammaproteobacteria</taxon>
        <taxon>Oceanospirillales</taxon>
        <taxon>Halomonadaceae</taxon>
        <taxon>Vreelandella</taxon>
    </lineage>
</organism>
<feature type="coiled-coil region" evidence="1">
    <location>
        <begin position="41"/>
        <end position="77"/>
    </location>
</feature>
<evidence type="ECO:0000313" key="2">
    <source>
        <dbReference type="EMBL" id="MDR5898169.1"/>
    </source>
</evidence>
<keyword evidence="1" id="KW-0175">Coiled coil</keyword>
<reference evidence="2 3" key="1">
    <citation type="submission" date="2023-04" db="EMBL/GenBank/DDBJ databases">
        <title>A long-awaited taxogenomic arrangement of the family Halomonadaceae.</title>
        <authorList>
            <person name="De La Haba R."/>
            <person name="Chuvochina M."/>
            <person name="Wittouck S."/>
            <person name="Arahal D.R."/>
            <person name="Sanchez-Porro C."/>
            <person name="Hugenholtz P."/>
            <person name="Ventosa A."/>
        </authorList>
    </citation>
    <scope>NUCLEOTIDE SEQUENCE [LARGE SCALE GENOMIC DNA]</scope>
    <source>
        <strain evidence="2 3">DSM 21020</strain>
    </source>
</reference>
<accession>A0ABU1H1I4</accession>
<proteinExistence type="predicted"/>
<protein>
    <recommendedName>
        <fullName evidence="4">Lipoprotein</fullName>
    </recommendedName>
</protein>
<comment type="caution">
    <text evidence="2">The sequence shown here is derived from an EMBL/GenBank/DDBJ whole genome shotgun (WGS) entry which is preliminary data.</text>
</comment>
<name>A0ABU1H1I4_9GAMM</name>
<dbReference type="PROSITE" id="PS51257">
    <property type="entry name" value="PROKAR_LIPOPROTEIN"/>
    <property type="match status" value="1"/>
</dbReference>
<keyword evidence="3" id="KW-1185">Reference proteome</keyword>
<sequence>MSLKKVVTNISYLALIFTLVACSSRYPLDMTEEEWLSLSAEQRVNVRAQQAALDIKQAEERRAAAEARQAAAEAEALEYRSALQSASYGQRVQCTLNGEAYLRGEWKVIEPIAIDTVVGRTLEVDVFSQHSRHSAQVYASFDGQRVQVCDRDTSSRRAYTRCVVLAATQRQFHSGVSSSVMASDFLRGTMRCDLPLRGGW</sequence>
<dbReference type="RefSeq" id="WP_309655076.1">
    <property type="nucleotide sequence ID" value="NZ_JARWAN010000004.1"/>
</dbReference>
<evidence type="ECO:0000313" key="3">
    <source>
        <dbReference type="Proteomes" id="UP001254564"/>
    </source>
</evidence>
<evidence type="ECO:0008006" key="4">
    <source>
        <dbReference type="Google" id="ProtNLM"/>
    </source>
</evidence>
<dbReference type="Proteomes" id="UP001254564">
    <property type="component" value="Unassembled WGS sequence"/>
</dbReference>
<gene>
    <name evidence="2" type="ORF">QC823_04070</name>
</gene>
<dbReference type="EMBL" id="JARWAN010000004">
    <property type="protein sequence ID" value="MDR5898169.1"/>
    <property type="molecule type" value="Genomic_DNA"/>
</dbReference>
<evidence type="ECO:0000256" key="1">
    <source>
        <dbReference type="SAM" id="Coils"/>
    </source>
</evidence>